<evidence type="ECO:0000313" key="4">
    <source>
        <dbReference type="Proteomes" id="UP000305067"/>
    </source>
</evidence>
<proteinExistence type="predicted"/>
<organism evidence="3 4">
    <name type="scientific">Pterulicium gracile</name>
    <dbReference type="NCBI Taxonomy" id="1884261"/>
    <lineage>
        <taxon>Eukaryota</taxon>
        <taxon>Fungi</taxon>
        <taxon>Dikarya</taxon>
        <taxon>Basidiomycota</taxon>
        <taxon>Agaricomycotina</taxon>
        <taxon>Agaricomycetes</taxon>
        <taxon>Agaricomycetidae</taxon>
        <taxon>Agaricales</taxon>
        <taxon>Pleurotineae</taxon>
        <taxon>Pterulaceae</taxon>
        <taxon>Pterulicium</taxon>
    </lineage>
</organism>
<dbReference type="Proteomes" id="UP000305067">
    <property type="component" value="Unassembled WGS sequence"/>
</dbReference>
<sequence>MWWHMEVDFDWQETAPRPDAASCRGSDPLRNVSGKAGDEEEEEFDSSGSGKEEEERRESRRSMLRPNACSVVLLSLISFVPAPCSLALLAVHSFVYVAVYICTIMLL</sequence>
<keyword evidence="2" id="KW-0472">Membrane</keyword>
<feature type="region of interest" description="Disordered" evidence="1">
    <location>
        <begin position="16"/>
        <end position="63"/>
    </location>
</feature>
<dbReference type="EMBL" id="ML178821">
    <property type="protein sequence ID" value="TFL02808.1"/>
    <property type="molecule type" value="Genomic_DNA"/>
</dbReference>
<keyword evidence="4" id="KW-1185">Reference proteome</keyword>
<keyword evidence="2" id="KW-0812">Transmembrane</keyword>
<feature type="non-terminal residue" evidence="3">
    <location>
        <position position="107"/>
    </location>
</feature>
<evidence type="ECO:0000313" key="3">
    <source>
        <dbReference type="EMBL" id="TFL02808.1"/>
    </source>
</evidence>
<keyword evidence="2" id="KW-1133">Transmembrane helix</keyword>
<protein>
    <submittedName>
        <fullName evidence="3">Uncharacterized protein</fullName>
    </submittedName>
</protein>
<gene>
    <name evidence="3" type="ORF">BDV98DRAFT_564870</name>
</gene>
<evidence type="ECO:0000256" key="1">
    <source>
        <dbReference type="SAM" id="MobiDB-lite"/>
    </source>
</evidence>
<accession>A0A5C3QN81</accession>
<name>A0A5C3QN81_9AGAR</name>
<feature type="transmembrane region" description="Helical" evidence="2">
    <location>
        <begin position="63"/>
        <end position="80"/>
    </location>
</feature>
<dbReference type="AlphaFoldDB" id="A0A5C3QN81"/>
<feature type="compositionally biased region" description="Basic and acidic residues" evidence="1">
    <location>
        <begin position="50"/>
        <end position="61"/>
    </location>
</feature>
<evidence type="ECO:0000256" key="2">
    <source>
        <dbReference type="SAM" id="Phobius"/>
    </source>
</evidence>
<reference evidence="3 4" key="1">
    <citation type="journal article" date="2019" name="Nat. Ecol. Evol.">
        <title>Megaphylogeny resolves global patterns of mushroom evolution.</title>
        <authorList>
            <person name="Varga T."/>
            <person name="Krizsan K."/>
            <person name="Foldi C."/>
            <person name="Dima B."/>
            <person name="Sanchez-Garcia M."/>
            <person name="Sanchez-Ramirez S."/>
            <person name="Szollosi G.J."/>
            <person name="Szarkandi J.G."/>
            <person name="Papp V."/>
            <person name="Albert L."/>
            <person name="Andreopoulos W."/>
            <person name="Angelini C."/>
            <person name="Antonin V."/>
            <person name="Barry K.W."/>
            <person name="Bougher N.L."/>
            <person name="Buchanan P."/>
            <person name="Buyck B."/>
            <person name="Bense V."/>
            <person name="Catcheside P."/>
            <person name="Chovatia M."/>
            <person name="Cooper J."/>
            <person name="Damon W."/>
            <person name="Desjardin D."/>
            <person name="Finy P."/>
            <person name="Geml J."/>
            <person name="Haridas S."/>
            <person name="Hughes K."/>
            <person name="Justo A."/>
            <person name="Karasinski D."/>
            <person name="Kautmanova I."/>
            <person name="Kiss B."/>
            <person name="Kocsube S."/>
            <person name="Kotiranta H."/>
            <person name="LaButti K.M."/>
            <person name="Lechner B.E."/>
            <person name="Liimatainen K."/>
            <person name="Lipzen A."/>
            <person name="Lukacs Z."/>
            <person name="Mihaltcheva S."/>
            <person name="Morgado L.N."/>
            <person name="Niskanen T."/>
            <person name="Noordeloos M.E."/>
            <person name="Ohm R.A."/>
            <person name="Ortiz-Santana B."/>
            <person name="Ovrebo C."/>
            <person name="Racz N."/>
            <person name="Riley R."/>
            <person name="Savchenko A."/>
            <person name="Shiryaev A."/>
            <person name="Soop K."/>
            <person name="Spirin V."/>
            <person name="Szebenyi C."/>
            <person name="Tomsovsky M."/>
            <person name="Tulloss R.E."/>
            <person name="Uehling J."/>
            <person name="Grigoriev I.V."/>
            <person name="Vagvolgyi C."/>
            <person name="Papp T."/>
            <person name="Martin F.M."/>
            <person name="Miettinen O."/>
            <person name="Hibbett D.S."/>
            <person name="Nagy L.G."/>
        </authorList>
    </citation>
    <scope>NUCLEOTIDE SEQUENCE [LARGE SCALE GENOMIC DNA]</scope>
    <source>
        <strain evidence="3 4">CBS 309.79</strain>
    </source>
</reference>